<name>A0ACB8TRU7_9APHY</name>
<proteinExistence type="predicted"/>
<gene>
    <name evidence="1" type="ORF">BDY19DRAFT_1060202</name>
</gene>
<dbReference type="EMBL" id="MU274940">
    <property type="protein sequence ID" value="KAI0084656.1"/>
    <property type="molecule type" value="Genomic_DNA"/>
</dbReference>
<sequence length="200" mass="22644">MRPSQLTTQVQRRRERHEEVEAAVELHPYHHELPMELSLAVSPSPVALLEFVAHALVRLDDGTIVGDPMEMTALDTLNWQMGKEAICASPKTVRVLSAEAHVNDLQSFERQGTRDDRVSVGSVLDFYGDETYKRFMRQVSRVLALGYYEADAFSAEKITNVHRDEVEASLIFVGFLVFHCPLKTDAVEIPQILNDASHRR</sequence>
<accession>A0ACB8TRU7</accession>
<comment type="caution">
    <text evidence="1">The sequence shown here is derived from an EMBL/GenBank/DDBJ whole genome shotgun (WGS) entry which is preliminary data.</text>
</comment>
<organism evidence="1 2">
    <name type="scientific">Irpex rosettiformis</name>
    <dbReference type="NCBI Taxonomy" id="378272"/>
    <lineage>
        <taxon>Eukaryota</taxon>
        <taxon>Fungi</taxon>
        <taxon>Dikarya</taxon>
        <taxon>Basidiomycota</taxon>
        <taxon>Agaricomycotina</taxon>
        <taxon>Agaricomycetes</taxon>
        <taxon>Polyporales</taxon>
        <taxon>Irpicaceae</taxon>
        <taxon>Irpex</taxon>
    </lineage>
</organism>
<protein>
    <submittedName>
        <fullName evidence="1">Uncharacterized protein</fullName>
    </submittedName>
</protein>
<dbReference type="Proteomes" id="UP001055072">
    <property type="component" value="Unassembled WGS sequence"/>
</dbReference>
<evidence type="ECO:0000313" key="1">
    <source>
        <dbReference type="EMBL" id="KAI0084656.1"/>
    </source>
</evidence>
<evidence type="ECO:0000313" key="2">
    <source>
        <dbReference type="Proteomes" id="UP001055072"/>
    </source>
</evidence>
<reference evidence="1" key="1">
    <citation type="journal article" date="2021" name="Environ. Microbiol.">
        <title>Gene family expansions and transcriptome signatures uncover fungal adaptations to wood decay.</title>
        <authorList>
            <person name="Hage H."/>
            <person name="Miyauchi S."/>
            <person name="Viragh M."/>
            <person name="Drula E."/>
            <person name="Min B."/>
            <person name="Chaduli D."/>
            <person name="Navarro D."/>
            <person name="Favel A."/>
            <person name="Norest M."/>
            <person name="Lesage-Meessen L."/>
            <person name="Balint B."/>
            <person name="Merenyi Z."/>
            <person name="de Eugenio L."/>
            <person name="Morin E."/>
            <person name="Martinez A.T."/>
            <person name="Baldrian P."/>
            <person name="Stursova M."/>
            <person name="Martinez M.J."/>
            <person name="Novotny C."/>
            <person name="Magnuson J.K."/>
            <person name="Spatafora J.W."/>
            <person name="Maurice S."/>
            <person name="Pangilinan J."/>
            <person name="Andreopoulos W."/>
            <person name="LaButti K."/>
            <person name="Hundley H."/>
            <person name="Na H."/>
            <person name="Kuo A."/>
            <person name="Barry K."/>
            <person name="Lipzen A."/>
            <person name="Henrissat B."/>
            <person name="Riley R."/>
            <person name="Ahrendt S."/>
            <person name="Nagy L.G."/>
            <person name="Grigoriev I.V."/>
            <person name="Martin F."/>
            <person name="Rosso M.N."/>
        </authorList>
    </citation>
    <scope>NUCLEOTIDE SEQUENCE</scope>
    <source>
        <strain evidence="1">CBS 384.51</strain>
    </source>
</reference>
<keyword evidence="2" id="KW-1185">Reference proteome</keyword>